<dbReference type="Proteomes" id="UP000192333">
    <property type="component" value="Chromosome I"/>
</dbReference>
<dbReference type="AlphaFoldDB" id="A0A1W2H6H7"/>
<evidence type="ECO:0000313" key="2">
    <source>
        <dbReference type="Proteomes" id="UP000192333"/>
    </source>
</evidence>
<name>A0A1W2H6H7_9BACT</name>
<organism evidence="1 2">
    <name type="scientific">Aquiflexum balticum DSM 16537</name>
    <dbReference type="NCBI Taxonomy" id="758820"/>
    <lineage>
        <taxon>Bacteria</taxon>
        <taxon>Pseudomonadati</taxon>
        <taxon>Bacteroidota</taxon>
        <taxon>Cytophagia</taxon>
        <taxon>Cytophagales</taxon>
        <taxon>Cyclobacteriaceae</taxon>
        <taxon>Aquiflexum</taxon>
    </lineage>
</organism>
<proteinExistence type="predicted"/>
<dbReference type="OrthoDB" id="826582at2"/>
<protein>
    <submittedName>
        <fullName evidence="1">Uncharacterized protein</fullName>
    </submittedName>
</protein>
<keyword evidence="2" id="KW-1185">Reference proteome</keyword>
<sequence length="83" mass="9085">MKKLVVSAFVEKGEIHMILDGNPVASLFPVELELSDDEHVLQWYVDSPIGGQFTLSISSPKSAEMQLTKRLGKGEKDWGGVGI</sequence>
<reference evidence="2" key="1">
    <citation type="submission" date="2017-04" db="EMBL/GenBank/DDBJ databases">
        <authorList>
            <person name="Varghese N."/>
            <person name="Submissions S."/>
        </authorList>
    </citation>
    <scope>NUCLEOTIDE SEQUENCE [LARGE SCALE GENOMIC DNA]</scope>
    <source>
        <strain evidence="2">DSM 16537</strain>
    </source>
</reference>
<dbReference type="EMBL" id="LT838813">
    <property type="protein sequence ID" value="SMD44491.1"/>
    <property type="molecule type" value="Genomic_DNA"/>
</dbReference>
<evidence type="ECO:0000313" key="1">
    <source>
        <dbReference type="EMBL" id="SMD44491.1"/>
    </source>
</evidence>
<dbReference type="RefSeq" id="WP_084121262.1">
    <property type="nucleotide sequence ID" value="NZ_LT838813.1"/>
</dbReference>
<gene>
    <name evidence="1" type="ORF">SAMN00777080_3113</name>
</gene>
<dbReference type="STRING" id="758820.SAMN00777080_3113"/>
<accession>A0A1W2H6H7</accession>